<accession>A0A447I6W0</accession>
<evidence type="ECO:0000256" key="5">
    <source>
        <dbReference type="ARBA" id="ARBA00022691"/>
    </source>
</evidence>
<feature type="binding site" evidence="7">
    <location>
        <position position="64"/>
    </location>
    <ligand>
        <name>S-adenosyl-L-methionine</name>
        <dbReference type="ChEBI" id="CHEBI:59789"/>
    </ligand>
</feature>
<reference evidence="9 10" key="1">
    <citation type="submission" date="2018-12" db="EMBL/GenBank/DDBJ databases">
        <authorList>
            <person name="Criscuolo A."/>
        </authorList>
    </citation>
    <scope>NUCLEOTIDE SEQUENCE [LARGE SCALE GENOMIC DNA]</scope>
    <source>
        <strain evidence="9">ACIP1116281</strain>
    </source>
</reference>
<dbReference type="PANTHER" id="PTHR23417">
    <property type="entry name" value="3-DEOXY-D-MANNO-OCTULOSONIC-ACID TRANSFERASE/TRNA GUANINE-N 7 - -METHYLTRANSFERASE"/>
    <property type="match status" value="1"/>
</dbReference>
<dbReference type="InterPro" id="IPR003358">
    <property type="entry name" value="tRNA_(Gua-N-7)_MeTrfase_Trmb"/>
</dbReference>
<dbReference type="NCBIfam" id="TIGR00091">
    <property type="entry name" value="tRNA (guanosine(46)-N7)-methyltransferase TrmB"/>
    <property type="match status" value="1"/>
</dbReference>
<comment type="catalytic activity">
    <reaction evidence="1 7">
        <text>guanosine(46) in tRNA + S-adenosyl-L-methionine = N(7)-methylguanosine(46) in tRNA + S-adenosyl-L-homocysteine</text>
        <dbReference type="Rhea" id="RHEA:42708"/>
        <dbReference type="Rhea" id="RHEA-COMP:10188"/>
        <dbReference type="Rhea" id="RHEA-COMP:10189"/>
        <dbReference type="ChEBI" id="CHEBI:57856"/>
        <dbReference type="ChEBI" id="CHEBI:59789"/>
        <dbReference type="ChEBI" id="CHEBI:74269"/>
        <dbReference type="ChEBI" id="CHEBI:74480"/>
        <dbReference type="EC" id="2.1.1.33"/>
    </reaction>
</comment>
<organism evidence="9 10">
    <name type="scientific">Devosia equisanguinis</name>
    <dbReference type="NCBI Taxonomy" id="2490941"/>
    <lineage>
        <taxon>Bacteria</taxon>
        <taxon>Pseudomonadati</taxon>
        <taxon>Pseudomonadota</taxon>
        <taxon>Alphaproteobacteria</taxon>
        <taxon>Hyphomicrobiales</taxon>
        <taxon>Devosiaceae</taxon>
        <taxon>Devosia</taxon>
    </lineage>
</organism>
<dbReference type="GO" id="GO:0008176">
    <property type="term" value="F:tRNA (guanine(46)-N7)-methyltransferase activity"/>
    <property type="evidence" value="ECO:0007669"/>
    <property type="project" value="UniProtKB-UniRule"/>
</dbReference>
<evidence type="ECO:0000256" key="2">
    <source>
        <dbReference type="ARBA" id="ARBA00003015"/>
    </source>
</evidence>
<dbReference type="OrthoDB" id="9802090at2"/>
<dbReference type="RefSeq" id="WP_126148725.1">
    <property type="nucleotide sequence ID" value="NZ_JBHTMH010000001.1"/>
</dbReference>
<evidence type="ECO:0000256" key="4">
    <source>
        <dbReference type="ARBA" id="ARBA00022679"/>
    </source>
</evidence>
<proteinExistence type="inferred from homology"/>
<feature type="binding site" evidence="7">
    <location>
        <position position="174"/>
    </location>
    <ligand>
        <name>substrate</name>
    </ligand>
</feature>
<feature type="binding site" evidence="7">
    <location>
        <position position="142"/>
    </location>
    <ligand>
        <name>substrate</name>
    </ligand>
</feature>
<dbReference type="InterPro" id="IPR055361">
    <property type="entry name" value="tRNA_methyltr_TrmB_bact"/>
</dbReference>
<comment type="function">
    <text evidence="2 7">Catalyzes the formation of N(7)-methylguanine at position 46 (m7G46) in tRNA.</text>
</comment>
<dbReference type="PANTHER" id="PTHR23417:SF14">
    <property type="entry name" value="PENTACOTRIPEPTIDE-REPEAT REGION OF PRORP DOMAIN-CONTAINING PROTEIN"/>
    <property type="match status" value="1"/>
</dbReference>
<keyword evidence="4 7" id="KW-0808">Transferase</keyword>
<dbReference type="GO" id="GO:0043527">
    <property type="term" value="C:tRNA methyltransferase complex"/>
    <property type="evidence" value="ECO:0007669"/>
    <property type="project" value="TreeGrafter"/>
</dbReference>
<gene>
    <name evidence="7 9" type="primary">trmB</name>
    <name evidence="9" type="ORF">DEVEQU_00244</name>
</gene>
<keyword evidence="5 7" id="KW-0949">S-adenosyl-L-methionine</keyword>
<evidence type="ECO:0000256" key="1">
    <source>
        <dbReference type="ARBA" id="ARBA00000142"/>
    </source>
</evidence>
<feature type="binding site" evidence="7">
    <location>
        <position position="116"/>
    </location>
    <ligand>
        <name>S-adenosyl-L-methionine</name>
        <dbReference type="ChEBI" id="CHEBI:59789"/>
    </ligand>
</feature>
<name>A0A447I6W0_9HYPH</name>
<dbReference type="Proteomes" id="UP000268844">
    <property type="component" value="Unassembled WGS sequence"/>
</dbReference>
<feature type="binding site" evidence="7">
    <location>
        <position position="89"/>
    </location>
    <ligand>
        <name>S-adenosyl-L-methionine</name>
        <dbReference type="ChEBI" id="CHEBI:59789"/>
    </ligand>
</feature>
<evidence type="ECO:0000313" key="9">
    <source>
        <dbReference type="EMBL" id="VDS03124.1"/>
    </source>
</evidence>
<evidence type="ECO:0000313" key="10">
    <source>
        <dbReference type="Proteomes" id="UP000268844"/>
    </source>
</evidence>
<dbReference type="HAMAP" id="MF_01057">
    <property type="entry name" value="tRNA_methyltr_TrmB"/>
    <property type="match status" value="1"/>
</dbReference>
<comment type="similarity">
    <text evidence="7">Belongs to the class I-like SAM-binding methyltransferase superfamily. TrmB family.</text>
</comment>
<dbReference type="UniPathway" id="UPA00989"/>
<dbReference type="PROSITE" id="PS51625">
    <property type="entry name" value="SAM_MT_TRMB"/>
    <property type="match status" value="1"/>
</dbReference>
<dbReference type="Pfam" id="PF02390">
    <property type="entry name" value="Methyltransf_4"/>
    <property type="match status" value="1"/>
</dbReference>
<protein>
    <recommendedName>
        <fullName evidence="7">tRNA (guanine-N(7)-)-methyltransferase</fullName>
        <ecNumber evidence="7">2.1.1.33</ecNumber>
    </recommendedName>
    <alternativeName>
        <fullName evidence="7">tRNA (guanine(46)-N(7))-methyltransferase</fullName>
    </alternativeName>
    <alternativeName>
        <fullName evidence="7">tRNA(m7G46)-methyltransferase</fullName>
    </alternativeName>
</protein>
<feature type="region of interest" description="Disordered" evidence="8">
    <location>
        <begin position="1"/>
        <end position="21"/>
    </location>
</feature>
<dbReference type="Gene3D" id="3.40.50.150">
    <property type="entry name" value="Vaccinia Virus protein VP39"/>
    <property type="match status" value="1"/>
</dbReference>
<dbReference type="CDD" id="cd02440">
    <property type="entry name" value="AdoMet_MTases"/>
    <property type="match status" value="1"/>
</dbReference>
<feature type="binding site" evidence="7">
    <location>
        <begin position="212"/>
        <end position="215"/>
    </location>
    <ligand>
        <name>substrate</name>
    </ligand>
</feature>
<evidence type="ECO:0000256" key="8">
    <source>
        <dbReference type="SAM" id="MobiDB-lite"/>
    </source>
</evidence>
<dbReference type="InterPro" id="IPR029063">
    <property type="entry name" value="SAM-dependent_MTases_sf"/>
</dbReference>
<dbReference type="EC" id="2.1.1.33" evidence="7"/>
<feature type="compositionally biased region" description="Basic and acidic residues" evidence="8">
    <location>
        <begin position="1"/>
        <end position="14"/>
    </location>
</feature>
<comment type="pathway">
    <text evidence="7">tRNA modification; N(7)-methylguanine-tRNA biosynthesis.</text>
</comment>
<evidence type="ECO:0000256" key="7">
    <source>
        <dbReference type="HAMAP-Rule" id="MF_01057"/>
    </source>
</evidence>
<sequence length="236" mass="26714">MSDHELPKTRDGEPRAFFGRRSGKTLHGGQKALVDDLLPQVELPLADHIDPKELFPDAKRMVVEIGYGGGEHLARKAAEEPETGFIGCEVFTGGIGKMVQAIAARALDNVRLFTDDALKLLMVMPTASVDAVYLLYPDPWPKTRHHKRRFVSPVTLAELARVIRPGGSFHFATDIEDYADWTLAHIVRSPDFEFLPDAPGSWHKPYPGWQPTRYEQKARREGRMISFYFSFTRRQP</sequence>
<comment type="caution">
    <text evidence="7">Lacks conserved residue(s) required for the propagation of feature annotation.</text>
</comment>
<evidence type="ECO:0000256" key="3">
    <source>
        <dbReference type="ARBA" id="ARBA00022603"/>
    </source>
</evidence>
<keyword evidence="10" id="KW-1185">Reference proteome</keyword>
<feature type="binding site" evidence="7">
    <location>
        <position position="138"/>
    </location>
    <ligand>
        <name>S-adenosyl-L-methionine</name>
        <dbReference type="ChEBI" id="CHEBI:59789"/>
    </ligand>
</feature>
<evidence type="ECO:0000256" key="6">
    <source>
        <dbReference type="ARBA" id="ARBA00022694"/>
    </source>
</evidence>
<keyword evidence="6 7" id="KW-0819">tRNA processing</keyword>
<dbReference type="EMBL" id="UZWD01000004">
    <property type="protein sequence ID" value="VDS03124.1"/>
    <property type="molecule type" value="Genomic_DNA"/>
</dbReference>
<dbReference type="SUPFAM" id="SSF53335">
    <property type="entry name" value="S-adenosyl-L-methionine-dependent methyltransferases"/>
    <property type="match status" value="1"/>
</dbReference>
<keyword evidence="3 7" id="KW-0489">Methyltransferase</keyword>
<dbReference type="AlphaFoldDB" id="A0A447I6W0"/>